<dbReference type="STRING" id="348802.A0A0D2ELK9"/>
<proteinExistence type="predicted"/>
<dbReference type="GeneID" id="25326164"/>
<organism evidence="1 2">
    <name type="scientific">Exophiala xenobiotica</name>
    <dbReference type="NCBI Taxonomy" id="348802"/>
    <lineage>
        <taxon>Eukaryota</taxon>
        <taxon>Fungi</taxon>
        <taxon>Dikarya</taxon>
        <taxon>Ascomycota</taxon>
        <taxon>Pezizomycotina</taxon>
        <taxon>Eurotiomycetes</taxon>
        <taxon>Chaetothyriomycetidae</taxon>
        <taxon>Chaetothyriales</taxon>
        <taxon>Herpotrichiellaceae</taxon>
        <taxon>Exophiala</taxon>
    </lineage>
</organism>
<dbReference type="HOGENOM" id="CLU_1981630_0_0_1"/>
<dbReference type="Proteomes" id="UP000054342">
    <property type="component" value="Unassembled WGS sequence"/>
</dbReference>
<protein>
    <submittedName>
        <fullName evidence="1">Uncharacterized protein</fullName>
    </submittedName>
</protein>
<name>A0A0D2ELK9_9EURO</name>
<dbReference type="OrthoDB" id="4160760at2759"/>
<accession>A0A0D2ELK9</accession>
<reference evidence="1 2" key="1">
    <citation type="submission" date="2015-01" db="EMBL/GenBank/DDBJ databases">
        <title>The Genome Sequence of Exophiala xenobiotica CBS118157.</title>
        <authorList>
            <consortium name="The Broad Institute Genomics Platform"/>
            <person name="Cuomo C."/>
            <person name="de Hoog S."/>
            <person name="Gorbushina A."/>
            <person name="Stielow B."/>
            <person name="Teixiera M."/>
            <person name="Abouelleil A."/>
            <person name="Chapman S.B."/>
            <person name="Priest M."/>
            <person name="Young S.K."/>
            <person name="Wortman J."/>
            <person name="Nusbaum C."/>
            <person name="Birren B."/>
        </authorList>
    </citation>
    <scope>NUCLEOTIDE SEQUENCE [LARGE SCALE GENOMIC DNA]</scope>
    <source>
        <strain evidence="1 2">CBS 118157</strain>
    </source>
</reference>
<sequence>MADELYAQVRNAEAETSERHHRIHDLILNAHEADDLAGAPTDQDRTWHITQYLLPEDDPEYDERHALSQALENWRLDMMLANSDISELTESERAAKEALGELTIKLINRYDCVRMPDYQSLFFGRR</sequence>
<dbReference type="EMBL" id="KN847319">
    <property type="protein sequence ID" value="KIW55520.1"/>
    <property type="molecule type" value="Genomic_DNA"/>
</dbReference>
<evidence type="ECO:0000313" key="1">
    <source>
        <dbReference type="EMBL" id="KIW55520.1"/>
    </source>
</evidence>
<keyword evidence="2" id="KW-1185">Reference proteome</keyword>
<dbReference type="AlphaFoldDB" id="A0A0D2ELK9"/>
<dbReference type="RefSeq" id="XP_013316104.1">
    <property type="nucleotide sequence ID" value="XM_013460650.1"/>
</dbReference>
<evidence type="ECO:0000313" key="2">
    <source>
        <dbReference type="Proteomes" id="UP000054342"/>
    </source>
</evidence>
<gene>
    <name evidence="1" type="ORF">PV05_04256</name>
</gene>